<sequence>MCESRYSQSSRWLPCSTSLATTLPANPDPGRSSYVFYSFVMAITANLIPIFLLFVTSFVVLKKVNQIRANEERAELVKAVSDAVMGNLSGVSPGGNSPSAVFDNFGKVPWTQFFAGCSNLDIVVHYFDTWINQHEVQLKKMLDRGGRIRIILPNYKNDELVALIKERFPDYTKEQVKKKIQNTFAKLEQIRVKAIHKHAIVVAYDVDSAPWYCGVSFDHRELVLSPYEHDRSLSVAAPATLVELPRLPAFQEWFEKEFAFLMGKAVETRPKV</sequence>
<dbReference type="EMBL" id="LR586016">
    <property type="protein sequence ID" value="VIP01075.1"/>
    <property type="molecule type" value="Genomic_DNA"/>
</dbReference>
<reference evidence="2" key="1">
    <citation type="submission" date="2019-04" db="EMBL/GenBank/DDBJ databases">
        <authorList>
            <consortium name="Science for Life Laboratories"/>
        </authorList>
    </citation>
    <scope>NUCLEOTIDE SEQUENCE</scope>
    <source>
        <strain evidence="2">MBLW1</strain>
    </source>
</reference>
<gene>
    <name evidence="2" type="ORF">GMBLW1_28850</name>
</gene>
<keyword evidence="1" id="KW-0472">Membrane</keyword>
<protein>
    <submittedName>
        <fullName evidence="2">Uncharacterized protein</fullName>
    </submittedName>
</protein>
<dbReference type="KEGG" id="tim:GMBLW1_28850"/>
<organism evidence="2">
    <name type="scientific">Tuwongella immobilis</name>
    <dbReference type="NCBI Taxonomy" id="692036"/>
    <lineage>
        <taxon>Bacteria</taxon>
        <taxon>Pseudomonadati</taxon>
        <taxon>Planctomycetota</taxon>
        <taxon>Planctomycetia</taxon>
        <taxon>Gemmatales</taxon>
        <taxon>Gemmataceae</taxon>
        <taxon>Tuwongella</taxon>
    </lineage>
</organism>
<accession>A0A6C2YJ16</accession>
<dbReference type="InParanoid" id="A0A6C2YJ16"/>
<keyword evidence="3" id="KW-1185">Reference proteome</keyword>
<evidence type="ECO:0000313" key="2">
    <source>
        <dbReference type="EMBL" id="VIP01075.1"/>
    </source>
</evidence>
<evidence type="ECO:0000256" key="1">
    <source>
        <dbReference type="SAM" id="Phobius"/>
    </source>
</evidence>
<evidence type="ECO:0000313" key="3">
    <source>
        <dbReference type="Proteomes" id="UP000464378"/>
    </source>
</evidence>
<keyword evidence="1" id="KW-1133">Transmembrane helix</keyword>
<feature type="transmembrane region" description="Helical" evidence="1">
    <location>
        <begin position="34"/>
        <end position="61"/>
    </location>
</feature>
<keyword evidence="1" id="KW-0812">Transmembrane</keyword>
<name>A0A6C2YJ16_9BACT</name>
<dbReference type="Proteomes" id="UP000464378">
    <property type="component" value="Chromosome"/>
</dbReference>
<proteinExistence type="predicted"/>
<dbReference type="AlphaFoldDB" id="A0A6C2YJ16"/>
<dbReference type="EMBL" id="LR593887">
    <property type="protein sequence ID" value="VTR97575.1"/>
    <property type="molecule type" value="Genomic_DNA"/>
</dbReference>